<organism evidence="2 3">
    <name type="scientific">Sclerotinia sclerotiorum (strain ATCC 18683 / 1980 / Ss-1)</name>
    <name type="common">White mold</name>
    <name type="synonym">Whetzelinia sclerotiorum</name>
    <dbReference type="NCBI Taxonomy" id="665079"/>
    <lineage>
        <taxon>Eukaryota</taxon>
        <taxon>Fungi</taxon>
        <taxon>Dikarya</taxon>
        <taxon>Ascomycota</taxon>
        <taxon>Pezizomycotina</taxon>
        <taxon>Leotiomycetes</taxon>
        <taxon>Helotiales</taxon>
        <taxon>Sclerotiniaceae</taxon>
        <taxon>Sclerotinia</taxon>
    </lineage>
</organism>
<evidence type="ECO:0000313" key="2">
    <source>
        <dbReference type="EMBL" id="APA07979.1"/>
    </source>
</evidence>
<name>A0A1D9PZF6_SCLS1</name>
<feature type="region of interest" description="Disordered" evidence="1">
    <location>
        <begin position="86"/>
        <end position="113"/>
    </location>
</feature>
<sequence>MELRSPTFKVELETEPKPIDLKRSHASFLESFAAEPPPSSPSKRSRYCSESVDNFITHWLESTSDAASASDRRTYCRSGSFLDPSNDDYIPRRPAKSISNMPYTEEDMGSSVPKRDNDGFILPPTPSLYSGSNPAGARNSVSMSTPASIRRSLVDDPFYRVNNLCTNHIFLQNSYPKQFPEHVNSLVDHLQRDRDSPGPTSQQIEEDEDLQQLDMATGESDIENYFKNNIFPHTKVSDPLIHTDRNPMSKHAIPISSSVYKISNPCPDMLYGYKKNFSISPGTTNTT</sequence>
<evidence type="ECO:0000313" key="3">
    <source>
        <dbReference type="Proteomes" id="UP000177798"/>
    </source>
</evidence>
<dbReference type="VEuPathDB" id="FungiDB:sscle_03g027490"/>
<accession>A0A1D9PZF6</accession>
<dbReference type="AlphaFoldDB" id="A0A1D9PZF6"/>
<dbReference type="OrthoDB" id="5426775at2759"/>
<dbReference type="Proteomes" id="UP000177798">
    <property type="component" value="Chromosome 3"/>
</dbReference>
<gene>
    <name evidence="2" type="ORF">sscle_03g027490</name>
</gene>
<proteinExistence type="predicted"/>
<dbReference type="PANTHER" id="PTHR42470:SF1">
    <property type="entry name" value="VAST DOMAIN-CONTAINING PROTEIN"/>
    <property type="match status" value="1"/>
</dbReference>
<evidence type="ECO:0000256" key="1">
    <source>
        <dbReference type="SAM" id="MobiDB-lite"/>
    </source>
</evidence>
<reference evidence="3" key="1">
    <citation type="journal article" date="2017" name="Genome Biol. Evol.">
        <title>The complete genome sequence of the phytopathogenic fungus Sclerotinia sclerotiorum reveals insights into the genome architecture of broad host range pathogens.</title>
        <authorList>
            <person name="Derbyshire M."/>
            <person name="Denton-Giles M."/>
            <person name="Hegedus D."/>
            <person name="Seifbarghy S."/>
            <person name="Rollins J."/>
            <person name="van Kan J."/>
            <person name="Seidl M.F."/>
            <person name="Faino L."/>
            <person name="Mbengue M."/>
            <person name="Navaud O."/>
            <person name="Raffaele S."/>
            <person name="Hammond-Kosack K."/>
            <person name="Heard S."/>
            <person name="Oliver R."/>
        </authorList>
    </citation>
    <scope>NUCLEOTIDE SEQUENCE [LARGE SCALE GENOMIC DNA]</scope>
    <source>
        <strain evidence="3">ATCC 18683 / 1980 / Ss-1</strain>
    </source>
</reference>
<dbReference type="PANTHER" id="PTHR42470">
    <property type="entry name" value="VAST DOMAIN-CONTAINING PROTEIN"/>
    <property type="match status" value="1"/>
</dbReference>
<dbReference type="EMBL" id="CP017816">
    <property type="protein sequence ID" value="APA07979.1"/>
    <property type="molecule type" value="Genomic_DNA"/>
</dbReference>
<protein>
    <submittedName>
        <fullName evidence="2">Uncharacterized protein</fullName>
    </submittedName>
</protein>